<dbReference type="EMBL" id="CAJPWZ010000368">
    <property type="protein sequence ID" value="CAG2191615.1"/>
    <property type="molecule type" value="Genomic_DNA"/>
</dbReference>
<dbReference type="Gene3D" id="2.20.100.10">
    <property type="entry name" value="Thrombospondin type-1 (TSP1) repeat"/>
    <property type="match status" value="1"/>
</dbReference>
<comment type="caution">
    <text evidence="2">The sequence shown here is derived from an EMBL/GenBank/DDBJ whole genome shotgun (WGS) entry which is preliminary data.</text>
</comment>
<feature type="compositionally biased region" description="Low complexity" evidence="1">
    <location>
        <begin position="136"/>
        <end position="229"/>
    </location>
</feature>
<organism evidence="2 3">
    <name type="scientific">Mytilus edulis</name>
    <name type="common">Blue mussel</name>
    <dbReference type="NCBI Taxonomy" id="6550"/>
    <lineage>
        <taxon>Eukaryota</taxon>
        <taxon>Metazoa</taxon>
        <taxon>Spiralia</taxon>
        <taxon>Lophotrochozoa</taxon>
        <taxon>Mollusca</taxon>
        <taxon>Bivalvia</taxon>
        <taxon>Autobranchia</taxon>
        <taxon>Pteriomorphia</taxon>
        <taxon>Mytilida</taxon>
        <taxon>Mytiloidea</taxon>
        <taxon>Mytilidae</taxon>
        <taxon>Mytilinae</taxon>
        <taxon>Mytilus</taxon>
    </lineage>
</organism>
<keyword evidence="3" id="KW-1185">Reference proteome</keyword>
<reference evidence="2" key="1">
    <citation type="submission" date="2021-03" db="EMBL/GenBank/DDBJ databases">
        <authorList>
            <person name="Bekaert M."/>
        </authorList>
    </citation>
    <scope>NUCLEOTIDE SEQUENCE</scope>
</reference>
<evidence type="ECO:0000313" key="2">
    <source>
        <dbReference type="EMBL" id="CAG2191615.1"/>
    </source>
</evidence>
<proteinExistence type="predicted"/>
<evidence type="ECO:0000256" key="1">
    <source>
        <dbReference type="SAM" id="MobiDB-lite"/>
    </source>
</evidence>
<feature type="region of interest" description="Disordered" evidence="1">
    <location>
        <begin position="136"/>
        <end position="269"/>
    </location>
</feature>
<protein>
    <recommendedName>
        <fullName evidence="4">EGF-like domain-containing protein</fullName>
    </recommendedName>
</protein>
<dbReference type="AlphaFoldDB" id="A0A8S3Q7Z6"/>
<evidence type="ECO:0000313" key="3">
    <source>
        <dbReference type="Proteomes" id="UP000683360"/>
    </source>
</evidence>
<dbReference type="OrthoDB" id="10500252at2759"/>
<gene>
    <name evidence="2" type="ORF">MEDL_6855</name>
</gene>
<dbReference type="InterPro" id="IPR036383">
    <property type="entry name" value="TSP1_rpt_sf"/>
</dbReference>
<name>A0A8S3Q7Z6_MYTED</name>
<sequence length="297" mass="32857">MKTNVLAYTFKVVLYTFFNDSCDACGSGMYCQVEQWAQWGTCNATCGGGGVQEREKMICCDPNKYNSLKGCLHGCNIPFSWWQTNATAYKSCGKCQRGGTFDIKRNNCICPSGYGGSCCEIRTTLPTTIKTTTTTTKPTTTKTTTIPTTTTTTTKPTTTRTTTKPTTTKTTTIPTTTKRITKPTTTTKRTTKPTTTRTTTIPTTTRTTTIPTTTKATTIPTMTKTTTKPKTNDDKDNNKTKDDKGNHNTNSEKDNNKTNDYKDNHNAISNKNKYKTNTILVTTKDSMFTRYITKLVS</sequence>
<dbReference type="Proteomes" id="UP000683360">
    <property type="component" value="Unassembled WGS sequence"/>
</dbReference>
<feature type="compositionally biased region" description="Basic and acidic residues" evidence="1">
    <location>
        <begin position="230"/>
        <end position="265"/>
    </location>
</feature>
<evidence type="ECO:0008006" key="4">
    <source>
        <dbReference type="Google" id="ProtNLM"/>
    </source>
</evidence>
<accession>A0A8S3Q7Z6</accession>